<dbReference type="EMBL" id="CAJVPT010032438">
    <property type="protein sequence ID" value="CAG8701456.1"/>
    <property type="molecule type" value="Genomic_DNA"/>
</dbReference>
<evidence type="ECO:0000313" key="1">
    <source>
        <dbReference type="EMBL" id="CAG8701456.1"/>
    </source>
</evidence>
<feature type="non-terminal residue" evidence="1">
    <location>
        <position position="194"/>
    </location>
</feature>
<accession>A0ACA9PCE1</accession>
<gene>
    <name evidence="1" type="ORF">ACOLOM_LOCUS10263</name>
</gene>
<name>A0ACA9PCE1_9GLOM</name>
<proteinExistence type="predicted"/>
<organism evidence="1 2">
    <name type="scientific">Acaulospora colombiana</name>
    <dbReference type="NCBI Taxonomy" id="27376"/>
    <lineage>
        <taxon>Eukaryota</taxon>
        <taxon>Fungi</taxon>
        <taxon>Fungi incertae sedis</taxon>
        <taxon>Mucoromycota</taxon>
        <taxon>Glomeromycotina</taxon>
        <taxon>Glomeromycetes</taxon>
        <taxon>Diversisporales</taxon>
        <taxon>Acaulosporaceae</taxon>
        <taxon>Acaulospora</taxon>
    </lineage>
</organism>
<reference evidence="1" key="1">
    <citation type="submission" date="2021-06" db="EMBL/GenBank/DDBJ databases">
        <authorList>
            <person name="Kallberg Y."/>
            <person name="Tangrot J."/>
            <person name="Rosling A."/>
        </authorList>
    </citation>
    <scope>NUCLEOTIDE SEQUENCE</scope>
    <source>
        <strain evidence="1">CL356</strain>
    </source>
</reference>
<sequence>MGRESNKLVTGTGGVPSRTPEGLEDNGEGSCGASWTFISFYLHCLYPLIEKNAHIINRVARGVQLVPTARVGMKPGLQREATDGCSTAVQASSPSAETTDSPDIDRACINSNKFEPFSDSSFAPILDHRYGGWDEEFRPEAFRRFFINYALISRVWTLPSEKYIYRSARLKWASQWHSFRSGLTNPRRGEALRN</sequence>
<keyword evidence="2" id="KW-1185">Reference proteome</keyword>
<dbReference type="Proteomes" id="UP000789525">
    <property type="component" value="Unassembled WGS sequence"/>
</dbReference>
<protein>
    <submittedName>
        <fullName evidence="1">14045_t:CDS:1</fullName>
    </submittedName>
</protein>
<evidence type="ECO:0000313" key="2">
    <source>
        <dbReference type="Proteomes" id="UP000789525"/>
    </source>
</evidence>
<comment type="caution">
    <text evidence="1">The sequence shown here is derived from an EMBL/GenBank/DDBJ whole genome shotgun (WGS) entry which is preliminary data.</text>
</comment>